<comment type="caution">
    <text evidence="4">The sequence shown here is derived from an EMBL/GenBank/DDBJ whole genome shotgun (WGS) entry which is preliminary data.</text>
</comment>
<feature type="domain" description="SigF-like NTF2-like" evidence="3">
    <location>
        <begin position="1"/>
        <end position="125"/>
    </location>
</feature>
<name>A0AAN7BQS0_9PEZI</name>
<dbReference type="AlphaFoldDB" id="A0AAN7BQS0"/>
<evidence type="ECO:0000256" key="1">
    <source>
        <dbReference type="SAM" id="MobiDB-lite"/>
    </source>
</evidence>
<evidence type="ECO:0000313" key="5">
    <source>
        <dbReference type="Proteomes" id="UP001301958"/>
    </source>
</evidence>
<dbReference type="PANTHER" id="PTHR35393:SF1">
    <property type="entry name" value="SNOAL-LIKE DOMAIN-CONTAINING PROTEIN"/>
    <property type="match status" value="1"/>
</dbReference>
<organism evidence="4 5">
    <name type="scientific">Podospora fimiseda</name>
    <dbReference type="NCBI Taxonomy" id="252190"/>
    <lineage>
        <taxon>Eukaryota</taxon>
        <taxon>Fungi</taxon>
        <taxon>Dikarya</taxon>
        <taxon>Ascomycota</taxon>
        <taxon>Pezizomycotina</taxon>
        <taxon>Sordariomycetes</taxon>
        <taxon>Sordariomycetidae</taxon>
        <taxon>Sordariales</taxon>
        <taxon>Podosporaceae</taxon>
        <taxon>Podospora</taxon>
    </lineage>
</organism>
<dbReference type="Proteomes" id="UP001301958">
    <property type="component" value="Unassembled WGS sequence"/>
</dbReference>
<proteinExistence type="predicted"/>
<dbReference type="Pfam" id="PF24840">
    <property type="entry name" value="NTF2_SigF"/>
    <property type="match status" value="1"/>
</dbReference>
<evidence type="ECO:0000256" key="2">
    <source>
        <dbReference type="SAM" id="Phobius"/>
    </source>
</evidence>
<keyword evidence="2" id="KW-1133">Transmembrane helix</keyword>
<evidence type="ECO:0000259" key="3">
    <source>
        <dbReference type="Pfam" id="PF24840"/>
    </source>
</evidence>
<feature type="region of interest" description="Disordered" evidence="1">
    <location>
        <begin position="177"/>
        <end position="222"/>
    </location>
</feature>
<keyword evidence="5" id="KW-1185">Reference proteome</keyword>
<feature type="transmembrane region" description="Helical" evidence="2">
    <location>
        <begin position="253"/>
        <end position="274"/>
    </location>
</feature>
<keyword evidence="2" id="KW-0472">Membrane</keyword>
<accession>A0AAN7BQS0</accession>
<gene>
    <name evidence="4" type="ORF">QBC38DRAFT_180382</name>
</gene>
<reference evidence="4" key="1">
    <citation type="journal article" date="2023" name="Mol. Phylogenet. Evol.">
        <title>Genome-scale phylogeny and comparative genomics of the fungal order Sordariales.</title>
        <authorList>
            <person name="Hensen N."/>
            <person name="Bonometti L."/>
            <person name="Westerberg I."/>
            <person name="Brannstrom I.O."/>
            <person name="Guillou S."/>
            <person name="Cros-Aarteil S."/>
            <person name="Calhoun S."/>
            <person name="Haridas S."/>
            <person name="Kuo A."/>
            <person name="Mondo S."/>
            <person name="Pangilinan J."/>
            <person name="Riley R."/>
            <person name="LaButti K."/>
            <person name="Andreopoulos B."/>
            <person name="Lipzen A."/>
            <person name="Chen C."/>
            <person name="Yan M."/>
            <person name="Daum C."/>
            <person name="Ng V."/>
            <person name="Clum A."/>
            <person name="Steindorff A."/>
            <person name="Ohm R.A."/>
            <person name="Martin F."/>
            <person name="Silar P."/>
            <person name="Natvig D.O."/>
            <person name="Lalanne C."/>
            <person name="Gautier V."/>
            <person name="Ament-Velasquez S.L."/>
            <person name="Kruys A."/>
            <person name="Hutchinson M.I."/>
            <person name="Powell A.J."/>
            <person name="Barry K."/>
            <person name="Miller A.N."/>
            <person name="Grigoriev I.V."/>
            <person name="Debuchy R."/>
            <person name="Gladieux P."/>
            <person name="Hiltunen Thoren M."/>
            <person name="Johannesson H."/>
        </authorList>
    </citation>
    <scope>NUCLEOTIDE SEQUENCE</scope>
    <source>
        <strain evidence="4">CBS 990.96</strain>
    </source>
</reference>
<evidence type="ECO:0000313" key="4">
    <source>
        <dbReference type="EMBL" id="KAK4227833.1"/>
    </source>
</evidence>
<reference evidence="4" key="2">
    <citation type="submission" date="2023-05" db="EMBL/GenBank/DDBJ databases">
        <authorList>
            <consortium name="Lawrence Berkeley National Laboratory"/>
            <person name="Steindorff A."/>
            <person name="Hensen N."/>
            <person name="Bonometti L."/>
            <person name="Westerberg I."/>
            <person name="Brannstrom I.O."/>
            <person name="Guillou S."/>
            <person name="Cros-Aarteil S."/>
            <person name="Calhoun S."/>
            <person name="Haridas S."/>
            <person name="Kuo A."/>
            <person name="Mondo S."/>
            <person name="Pangilinan J."/>
            <person name="Riley R."/>
            <person name="Labutti K."/>
            <person name="Andreopoulos B."/>
            <person name="Lipzen A."/>
            <person name="Chen C."/>
            <person name="Yanf M."/>
            <person name="Daum C."/>
            <person name="Ng V."/>
            <person name="Clum A."/>
            <person name="Ohm R."/>
            <person name="Martin F."/>
            <person name="Silar P."/>
            <person name="Natvig D."/>
            <person name="Lalanne C."/>
            <person name="Gautier V."/>
            <person name="Ament-Velasquez S.L."/>
            <person name="Kruys A."/>
            <person name="Hutchinson M.I."/>
            <person name="Powell A.J."/>
            <person name="Barry K."/>
            <person name="Miller A.N."/>
            <person name="Grigoriev I.V."/>
            <person name="Debuchy R."/>
            <person name="Gladieux P."/>
            <person name="Thoren M.H."/>
            <person name="Johannesson H."/>
        </authorList>
    </citation>
    <scope>NUCLEOTIDE SEQUENCE</scope>
    <source>
        <strain evidence="4">CBS 990.96</strain>
    </source>
</reference>
<sequence length="294" mass="32246">MENPAKEISSLITTLLSGSPQEQSLALQKYFTQDCSFTHPFCRVPSFSSTSPNGGSIPFASRTILLQILKWYRILSPNTQLKIHSTVFDSKTNTIYIKTSQIFSIWFIPYHKTPPVNLVTVLQLEPSSGAAAGQLPNGISSRDEEEGNETMYDAAEETRHLIAEGEKPSFAEVVENGPEATTNTNNNNNSAQDGKTDKKSKSNKKSGGSRPKQGNGHASGSGNSTATKYYIKSYEDLYQVNEFLKFLTLGFGAWTYMVWQLFATLVCVIGVGILGPVMKLVAPKEWEGKGVSVQ</sequence>
<feature type="region of interest" description="Disordered" evidence="1">
    <location>
        <begin position="130"/>
        <end position="150"/>
    </location>
</feature>
<dbReference type="PANTHER" id="PTHR35393">
    <property type="entry name" value="CHROMOSOME 1, WHOLE GENOME SHOTGUN SEQUENCE"/>
    <property type="match status" value="1"/>
</dbReference>
<keyword evidence="2" id="KW-0812">Transmembrane</keyword>
<dbReference type="EMBL" id="MU865326">
    <property type="protein sequence ID" value="KAK4227833.1"/>
    <property type="molecule type" value="Genomic_DNA"/>
</dbReference>
<protein>
    <recommendedName>
        <fullName evidence="3">SigF-like NTF2-like domain-containing protein</fullName>
    </recommendedName>
</protein>
<dbReference type="InterPro" id="IPR057514">
    <property type="entry name" value="NTF2_SigF"/>
</dbReference>